<reference evidence="2 3" key="2">
    <citation type="journal article" date="2016" name="PeerJ">
        <title>Analysis of five complete genome sequences for members of the class Peribacteria in the recently recognized Peregrinibacteria bacterial phylum.</title>
        <authorList>
            <person name="Anantharaman K."/>
            <person name="Brown C.T."/>
            <person name="Burstein D."/>
            <person name="Castelle C.J."/>
            <person name="Probst A.J."/>
            <person name="Thomas B.C."/>
            <person name="Williams K.H."/>
            <person name="Banfield J.F."/>
        </authorList>
    </citation>
    <scope>NUCLEOTIDE SEQUENCE [LARGE SCALE GENOMIC DNA]</scope>
    <source>
        <strain evidence="2">RIFOXYD1_FULL_PER-ii_59_16</strain>
    </source>
</reference>
<dbReference type="Proteomes" id="UP000069135">
    <property type="component" value="Chromosome"/>
</dbReference>
<gene>
    <name evidence="2" type="ORF">PeribacterD1_0567</name>
</gene>
<proteinExistence type="predicted"/>
<evidence type="ECO:0000313" key="3">
    <source>
        <dbReference type="Proteomes" id="UP000069135"/>
    </source>
</evidence>
<evidence type="ECO:0000256" key="1">
    <source>
        <dbReference type="SAM" id="Phobius"/>
    </source>
</evidence>
<name>A0A0S1SV73_9BACT</name>
<dbReference type="AlphaFoldDB" id="A0A0S1SV73"/>
<accession>A0A0S1STM0</accession>
<accession>A0A0S1SHK1</accession>
<feature type="transmembrane region" description="Helical" evidence="1">
    <location>
        <begin position="55"/>
        <end position="75"/>
    </location>
</feature>
<dbReference type="KEGG" id="prf:PeribacterA2_0567"/>
<dbReference type="EMBL" id="CP013065">
    <property type="protein sequence ID" value="ALM13251.1"/>
    <property type="molecule type" value="Genomic_DNA"/>
</dbReference>
<organism evidence="2 3">
    <name type="scientific">Candidatus Peribacter riflensis</name>
    <dbReference type="NCBI Taxonomy" id="1735162"/>
    <lineage>
        <taxon>Bacteria</taxon>
        <taxon>Candidatus Peregrinibacteriota</taxon>
        <taxon>Candidatus Peribacteria</taxon>
        <taxon>Candidatus Peribacterales</taxon>
        <taxon>Candidatus Peribacteraceae</taxon>
        <taxon>Candidatus Peribacter</taxon>
    </lineage>
</organism>
<accession>A0A0S1SLP6</accession>
<evidence type="ECO:0008006" key="4">
    <source>
        <dbReference type="Google" id="ProtNLM"/>
    </source>
</evidence>
<accession>A0A0S1SV73</accession>
<keyword evidence="1" id="KW-1133">Transmembrane helix</keyword>
<feature type="transmembrane region" description="Helical" evidence="1">
    <location>
        <begin position="32"/>
        <end position="49"/>
    </location>
</feature>
<evidence type="ECO:0000313" key="2">
    <source>
        <dbReference type="EMBL" id="ALM13251.1"/>
    </source>
</evidence>
<protein>
    <recommendedName>
        <fullName evidence="4">2TM domain-containing protein</fullName>
    </recommendedName>
</protein>
<keyword evidence="1" id="KW-0812">Transmembrane</keyword>
<sequence length="88" mass="10269">MENPESQIAAIVERNKRVETDKAWEVSWTRRLLITALTYSVAVLFLWTIENPGFWLNAAVPALGYLLSTLSLPWVKQWWIRQHLESSQ</sequence>
<reference evidence="3" key="1">
    <citation type="submission" date="2015-10" db="EMBL/GenBank/DDBJ databases">
        <title>Analysis of five complete genome sequences for members of the class Peribacteria in the recently recognized Peregrinibacteria bacterial phylum.</title>
        <authorList>
            <person name="Anantharaman K."/>
            <person name="Brown C.T."/>
            <person name="Burstein D."/>
            <person name="Castelle C.J."/>
            <person name="Probst A.J."/>
            <person name="Thomas B.C."/>
            <person name="Williams K.H."/>
            <person name="Banfield J.F."/>
        </authorList>
    </citation>
    <scope>NUCLEOTIDE SEQUENCE [LARGE SCALE GENOMIC DNA]</scope>
</reference>
<accession>A0A0S1SQL8</accession>
<keyword evidence="1" id="KW-0472">Membrane</keyword>